<reference evidence="2 3" key="1">
    <citation type="submission" date="2019-06" db="EMBL/GenBank/DDBJ databases">
        <title>Whole genome shotgun sequence of Cellulomonas uda NBRC 3747.</title>
        <authorList>
            <person name="Hosoyama A."/>
            <person name="Uohara A."/>
            <person name="Ohji S."/>
            <person name="Ichikawa N."/>
        </authorList>
    </citation>
    <scope>NUCLEOTIDE SEQUENCE [LARGE SCALE GENOMIC DNA]</scope>
    <source>
        <strain evidence="2 3">NBRC 3747</strain>
    </source>
</reference>
<dbReference type="AlphaFoldDB" id="A0A4Y3K8M6"/>
<organism evidence="2 3">
    <name type="scientific">Cellulomonas uda</name>
    <dbReference type="NCBI Taxonomy" id="1714"/>
    <lineage>
        <taxon>Bacteria</taxon>
        <taxon>Bacillati</taxon>
        <taxon>Actinomycetota</taxon>
        <taxon>Actinomycetes</taxon>
        <taxon>Micrococcales</taxon>
        <taxon>Cellulomonadaceae</taxon>
        <taxon>Cellulomonas</taxon>
    </lineage>
</organism>
<gene>
    <name evidence="2" type="ORF">CUD01_07610</name>
</gene>
<name>A0A4Y3K8M6_CELUD</name>
<feature type="domain" description="Glyoxalase-like" evidence="1">
    <location>
        <begin position="140"/>
        <end position="246"/>
    </location>
</feature>
<evidence type="ECO:0000313" key="2">
    <source>
        <dbReference type="EMBL" id="GEA80317.1"/>
    </source>
</evidence>
<dbReference type="SUPFAM" id="SSF54593">
    <property type="entry name" value="Glyoxalase/Bleomycin resistance protein/Dihydroxybiphenyl dioxygenase"/>
    <property type="match status" value="1"/>
</dbReference>
<dbReference type="Gene3D" id="3.10.180.10">
    <property type="entry name" value="2,3-Dihydroxybiphenyl 1,2-Dioxygenase, domain 1"/>
    <property type="match status" value="2"/>
</dbReference>
<feature type="domain" description="Glyoxalase-like" evidence="1">
    <location>
        <begin position="9"/>
        <end position="109"/>
    </location>
</feature>
<comment type="caution">
    <text evidence="2">The sequence shown here is derived from an EMBL/GenBank/DDBJ whole genome shotgun (WGS) entry which is preliminary data.</text>
</comment>
<accession>A0A4Y3K8M6</accession>
<dbReference type="PANTHER" id="PTHR35908:SF1">
    <property type="entry name" value="CONSERVED PROTEIN"/>
    <property type="match status" value="1"/>
</dbReference>
<dbReference type="PANTHER" id="PTHR35908">
    <property type="entry name" value="HYPOTHETICAL FUSION PROTEIN"/>
    <property type="match status" value="1"/>
</dbReference>
<evidence type="ECO:0000259" key="1">
    <source>
        <dbReference type="Pfam" id="PF18029"/>
    </source>
</evidence>
<protein>
    <recommendedName>
        <fullName evidence="1">Glyoxalase-like domain-containing protein</fullName>
    </recommendedName>
</protein>
<sequence>MLDLPPDTLDETLAFWLRVTGSALSPWRGEDDEYATLVPPDGDDYLRVQRFADGPRVHLDLHVTAEGRDPDEAVRAELVRALALGAALEHDAGGHVVLSSPGGYVFCLVRHTGHARRAGAVPVAERARDGDGAACALVDQVCLDVPADRFDDEAAFWPAFTGWPLDPRATGELVPLERPAGMPLRLLLQRLGADDPRRETSAHLDLATVARPAVERAHVQAGARLVARRERWTTLLDPSGSPYCLTARDPSTGRAPV</sequence>
<dbReference type="InterPro" id="IPR041581">
    <property type="entry name" value="Glyoxalase_6"/>
</dbReference>
<dbReference type="InterPro" id="IPR029068">
    <property type="entry name" value="Glyas_Bleomycin-R_OHBP_Dase"/>
</dbReference>
<dbReference type="EMBL" id="BJLP01000008">
    <property type="protein sequence ID" value="GEA80317.1"/>
    <property type="molecule type" value="Genomic_DNA"/>
</dbReference>
<proteinExistence type="predicted"/>
<keyword evidence="3" id="KW-1185">Reference proteome</keyword>
<dbReference type="Proteomes" id="UP000315842">
    <property type="component" value="Unassembled WGS sequence"/>
</dbReference>
<dbReference type="Pfam" id="PF18029">
    <property type="entry name" value="Glyoxalase_6"/>
    <property type="match status" value="2"/>
</dbReference>
<evidence type="ECO:0000313" key="3">
    <source>
        <dbReference type="Proteomes" id="UP000315842"/>
    </source>
</evidence>